<dbReference type="EMBL" id="GEZM01093595">
    <property type="protein sequence ID" value="JAV56227.1"/>
    <property type="molecule type" value="Transcribed_RNA"/>
</dbReference>
<evidence type="ECO:0000256" key="1">
    <source>
        <dbReference type="ARBA" id="ARBA00022729"/>
    </source>
</evidence>
<evidence type="ECO:0000313" key="3">
    <source>
        <dbReference type="EMBL" id="JAV56227.1"/>
    </source>
</evidence>
<dbReference type="Gene3D" id="2.70.220.10">
    <property type="entry name" value="Ganglioside GM2 activator"/>
    <property type="match status" value="1"/>
</dbReference>
<reference evidence="4 5" key="2">
    <citation type="journal article" date="2018" name="Elife">
        <title>Firefly genomes illuminate parallel origins of bioluminescence in beetles.</title>
        <authorList>
            <person name="Fallon T.R."/>
            <person name="Lower S.E."/>
            <person name="Chang C.H."/>
            <person name="Bessho-Uehara M."/>
            <person name="Martin G.J."/>
            <person name="Bewick A.J."/>
            <person name="Behringer M."/>
            <person name="Debat H.J."/>
            <person name="Wong I."/>
            <person name="Day J.C."/>
            <person name="Suvorov A."/>
            <person name="Silva C.J."/>
            <person name="Stanger-Hall K.F."/>
            <person name="Hall D.W."/>
            <person name="Schmitz R.J."/>
            <person name="Nelson D.R."/>
            <person name="Lewis S.M."/>
            <person name="Shigenobu S."/>
            <person name="Bybee S.M."/>
            <person name="Larracuente A.M."/>
            <person name="Oba Y."/>
            <person name="Weng J.K."/>
        </authorList>
    </citation>
    <scope>NUCLEOTIDE SEQUENCE [LARGE SCALE GENOMIC DNA]</scope>
    <source>
        <strain evidence="4">1611_PpyrPB1</strain>
        <tissue evidence="4">Whole body</tissue>
    </source>
</reference>
<name>A0A1Y1KBR4_PHOPY</name>
<evidence type="ECO:0000313" key="4">
    <source>
        <dbReference type="EMBL" id="KAB0800723.1"/>
    </source>
</evidence>
<evidence type="ECO:0000256" key="2">
    <source>
        <dbReference type="SAM" id="SignalP"/>
    </source>
</evidence>
<dbReference type="InterPro" id="IPR036846">
    <property type="entry name" value="GM2-AP_sf"/>
</dbReference>
<dbReference type="AlphaFoldDB" id="A0A1Y1KBR4"/>
<sequence>MGQTVLLFAILCSVLLCAETQFIIGRKVQFRKLAMCPGQRRPTLVFENVVFTRNEQGATTAISFMVYVKKRVERLTMSVTFWKCEDYEHMDSCEYYLKDYTSNDICELMGKKNQIWTPFMDNFSMPPRCPINVGNYTFAPTPINEKLLTILPLPNAFWKLQFKGNDTITGEYVSCVDVEFEIHSRRRN</sequence>
<dbReference type="Proteomes" id="UP000327044">
    <property type="component" value="Unassembled WGS sequence"/>
</dbReference>
<dbReference type="OrthoDB" id="6627140at2759"/>
<gene>
    <name evidence="4" type="ORF">PPYR_06462</name>
</gene>
<dbReference type="InParanoid" id="A0A1Y1KBR4"/>
<dbReference type="EMBL" id="VVIM01000004">
    <property type="protein sequence ID" value="KAB0800723.1"/>
    <property type="molecule type" value="Genomic_DNA"/>
</dbReference>
<organism evidence="3">
    <name type="scientific">Photinus pyralis</name>
    <name type="common">Common eastern firefly</name>
    <name type="synonym">Lampyris pyralis</name>
    <dbReference type="NCBI Taxonomy" id="7054"/>
    <lineage>
        <taxon>Eukaryota</taxon>
        <taxon>Metazoa</taxon>
        <taxon>Ecdysozoa</taxon>
        <taxon>Arthropoda</taxon>
        <taxon>Hexapoda</taxon>
        <taxon>Insecta</taxon>
        <taxon>Pterygota</taxon>
        <taxon>Neoptera</taxon>
        <taxon>Endopterygota</taxon>
        <taxon>Coleoptera</taxon>
        <taxon>Polyphaga</taxon>
        <taxon>Elateriformia</taxon>
        <taxon>Elateroidea</taxon>
        <taxon>Lampyridae</taxon>
        <taxon>Lampyrinae</taxon>
        <taxon>Photinus</taxon>
    </lineage>
</organism>
<feature type="chain" id="PRO_5033289635" description="MD-2-related lipid-recognition domain-containing protein" evidence="2">
    <location>
        <begin position="21"/>
        <end position="188"/>
    </location>
</feature>
<reference evidence="4" key="3">
    <citation type="submission" date="2019-08" db="EMBL/GenBank/DDBJ databases">
        <authorList>
            <consortium name="Photinus pyralis genome working group"/>
            <person name="Fallon T.R."/>
            <person name="Sander Lower S.E."/>
            <person name="Weng J.-K."/>
        </authorList>
    </citation>
    <scope>NUCLEOTIDE SEQUENCE</scope>
    <source>
        <strain evidence="4">1611_PpyrPB1</strain>
        <tissue evidence="4">Whole body</tissue>
    </source>
</reference>
<keyword evidence="5" id="KW-1185">Reference proteome</keyword>
<feature type="signal peptide" evidence="2">
    <location>
        <begin position="1"/>
        <end position="20"/>
    </location>
</feature>
<proteinExistence type="predicted"/>
<evidence type="ECO:0000313" key="5">
    <source>
        <dbReference type="Proteomes" id="UP000327044"/>
    </source>
</evidence>
<keyword evidence="1 2" id="KW-0732">Signal</keyword>
<protein>
    <recommendedName>
        <fullName evidence="6">MD-2-related lipid-recognition domain-containing protein</fullName>
    </recommendedName>
</protein>
<reference evidence="3" key="1">
    <citation type="journal article" date="2016" name="Sci. Rep.">
        <title>Molecular characterization of firefly nuptial gifts: a multi-omics approach sheds light on postcopulatory sexual selection.</title>
        <authorList>
            <person name="Al-Wathiqui N."/>
            <person name="Fallon T.R."/>
            <person name="South A."/>
            <person name="Weng J.K."/>
            <person name="Lewis S.M."/>
        </authorList>
    </citation>
    <scope>NUCLEOTIDE SEQUENCE</scope>
</reference>
<accession>A0A1Y1KBR4</accession>
<evidence type="ECO:0008006" key="6">
    <source>
        <dbReference type="Google" id="ProtNLM"/>
    </source>
</evidence>